<keyword evidence="2" id="KW-1185">Reference proteome</keyword>
<dbReference type="Proteomes" id="UP000318017">
    <property type="component" value="Chromosome"/>
</dbReference>
<dbReference type="KEGG" id="ahel:Q31a_21670"/>
<dbReference type="AlphaFoldDB" id="A0A518G5J4"/>
<sequence length="163" mass="18228">MGRLFIVGAAIFLAVLLAVFCLRQSDVPLTPNDHQVISSQLTAWALGQQELRGNKQPLIDFSFFSDRNAVLTYENCDPPRDLARFSNNAKIRVLDREATRAEHQTRGFEDTVYITISCLERGRAKTVYTVSIMFAALGGEGYDFEITKDEDGLSYDGVQAWVA</sequence>
<name>A0A518G5J4_9BACT</name>
<gene>
    <name evidence="1" type="ORF">Q31a_21670</name>
</gene>
<dbReference type="EMBL" id="CP036298">
    <property type="protein sequence ID" value="QDV23860.1"/>
    <property type="molecule type" value="Genomic_DNA"/>
</dbReference>
<organism evidence="1 2">
    <name type="scientific">Aureliella helgolandensis</name>
    <dbReference type="NCBI Taxonomy" id="2527968"/>
    <lineage>
        <taxon>Bacteria</taxon>
        <taxon>Pseudomonadati</taxon>
        <taxon>Planctomycetota</taxon>
        <taxon>Planctomycetia</taxon>
        <taxon>Pirellulales</taxon>
        <taxon>Pirellulaceae</taxon>
        <taxon>Aureliella</taxon>
    </lineage>
</organism>
<dbReference type="RefSeq" id="WP_145077097.1">
    <property type="nucleotide sequence ID" value="NZ_CP036298.1"/>
</dbReference>
<evidence type="ECO:0000313" key="2">
    <source>
        <dbReference type="Proteomes" id="UP000318017"/>
    </source>
</evidence>
<reference evidence="1 2" key="1">
    <citation type="submission" date="2019-02" db="EMBL/GenBank/DDBJ databases">
        <title>Deep-cultivation of Planctomycetes and their phenomic and genomic characterization uncovers novel biology.</title>
        <authorList>
            <person name="Wiegand S."/>
            <person name="Jogler M."/>
            <person name="Boedeker C."/>
            <person name="Pinto D."/>
            <person name="Vollmers J."/>
            <person name="Rivas-Marin E."/>
            <person name="Kohn T."/>
            <person name="Peeters S.H."/>
            <person name="Heuer A."/>
            <person name="Rast P."/>
            <person name="Oberbeckmann S."/>
            <person name="Bunk B."/>
            <person name="Jeske O."/>
            <person name="Meyerdierks A."/>
            <person name="Storesund J.E."/>
            <person name="Kallscheuer N."/>
            <person name="Luecker S."/>
            <person name="Lage O.M."/>
            <person name="Pohl T."/>
            <person name="Merkel B.J."/>
            <person name="Hornburger P."/>
            <person name="Mueller R.-W."/>
            <person name="Bruemmer F."/>
            <person name="Labrenz M."/>
            <person name="Spormann A.M."/>
            <person name="Op den Camp H."/>
            <person name="Overmann J."/>
            <person name="Amann R."/>
            <person name="Jetten M.S.M."/>
            <person name="Mascher T."/>
            <person name="Medema M.H."/>
            <person name="Devos D.P."/>
            <person name="Kaster A.-K."/>
            <person name="Ovreas L."/>
            <person name="Rohde M."/>
            <person name="Galperin M.Y."/>
            <person name="Jogler C."/>
        </authorList>
    </citation>
    <scope>NUCLEOTIDE SEQUENCE [LARGE SCALE GENOMIC DNA]</scope>
    <source>
        <strain evidence="1 2">Q31a</strain>
    </source>
</reference>
<proteinExistence type="predicted"/>
<accession>A0A518G5J4</accession>
<protein>
    <submittedName>
        <fullName evidence="1">Uncharacterized protein</fullName>
    </submittedName>
</protein>
<evidence type="ECO:0000313" key="1">
    <source>
        <dbReference type="EMBL" id="QDV23860.1"/>
    </source>
</evidence>